<evidence type="ECO:0000313" key="8">
    <source>
        <dbReference type="Proteomes" id="UP000000707"/>
    </source>
</evidence>
<dbReference type="InterPro" id="IPR018846">
    <property type="entry name" value="Beta-prop_RSE1/DDB1/CPSF1_1st"/>
</dbReference>
<reference evidence="7 8" key="1">
    <citation type="journal article" date="2011" name="Proc. Natl. Acad. Sci. U.S.A.">
        <title>Comparative genomics of xylose-fermenting fungi for enhanced biofuel production.</title>
        <authorList>
            <person name="Wohlbach D.J."/>
            <person name="Kuo A."/>
            <person name="Sato T.K."/>
            <person name="Potts K.M."/>
            <person name="Salamov A.A."/>
            <person name="LaButti K.M."/>
            <person name="Sun H."/>
            <person name="Clum A."/>
            <person name="Pangilinan J.L."/>
            <person name="Lindquist E.A."/>
            <person name="Lucas S."/>
            <person name="Lapidus A."/>
            <person name="Jin M."/>
            <person name="Gunawan C."/>
            <person name="Balan V."/>
            <person name="Dale B.E."/>
            <person name="Jeffries T.W."/>
            <person name="Zinkel R."/>
            <person name="Barry K.W."/>
            <person name="Grigoriev I.V."/>
            <person name="Gasch A.P."/>
        </authorList>
    </citation>
    <scope>NUCLEOTIDE SEQUENCE [LARGE SCALE GENOMIC DNA]</scope>
    <source>
        <strain evidence="7">ATCC 10573</strain>
        <strain evidence="8">ATCC 10573 / BCRC 21748 / CBS 615 / JCM 9827 / NBRC 10315 / NRRL Y-1498 / VKM Y-70</strain>
    </source>
</reference>
<keyword evidence="3" id="KW-0539">Nucleus</keyword>
<feature type="domain" description="RSE1/DDB1/CPSF1 second beta-propeller" evidence="6">
    <location>
        <begin position="364"/>
        <end position="653"/>
    </location>
</feature>
<dbReference type="Gene3D" id="1.10.150.910">
    <property type="match status" value="1"/>
</dbReference>
<dbReference type="EMBL" id="GL996524">
    <property type="protein sequence ID" value="EGV63708.1"/>
    <property type="molecule type" value="Genomic_DNA"/>
</dbReference>
<dbReference type="InterPro" id="IPR050358">
    <property type="entry name" value="RSE1/DDB1/CFT1"/>
</dbReference>
<proteinExistence type="predicted"/>
<keyword evidence="8" id="KW-1185">Reference proteome</keyword>
<dbReference type="OrthoDB" id="436637at2759"/>
<evidence type="ECO:0008006" key="9">
    <source>
        <dbReference type="Google" id="ProtNLM"/>
    </source>
</evidence>
<dbReference type="SUPFAM" id="SSF50978">
    <property type="entry name" value="WD40 repeat-like"/>
    <property type="match status" value="1"/>
</dbReference>
<dbReference type="GO" id="GO:0003676">
    <property type="term" value="F:nucleic acid binding"/>
    <property type="evidence" value="ECO:0007669"/>
    <property type="project" value="InterPro"/>
</dbReference>
<dbReference type="Pfam" id="PF10433">
    <property type="entry name" value="Beta-prop_RSE1_1st"/>
    <property type="match status" value="1"/>
</dbReference>
<organism evidence="8">
    <name type="scientific">Candida tenuis (strain ATCC 10573 / BCRC 21748 / CBS 615 / JCM 9827 / NBRC 10315 / NRRL Y-1498 / VKM Y-70)</name>
    <name type="common">Yeast</name>
    <name type="synonym">Yamadazyma tenuis</name>
    <dbReference type="NCBI Taxonomy" id="590646"/>
    <lineage>
        <taxon>Eukaryota</taxon>
        <taxon>Fungi</taxon>
        <taxon>Dikarya</taxon>
        <taxon>Ascomycota</taxon>
        <taxon>Saccharomycotina</taxon>
        <taxon>Pichiomycetes</taxon>
        <taxon>Debaryomycetaceae</taxon>
        <taxon>Yamadazyma</taxon>
    </lineage>
</organism>
<protein>
    <recommendedName>
        <fullName evidence="9">DNA damage-binding protein 1</fullName>
    </recommendedName>
</protein>
<sequence>MYLYNFTSKASTSSVSSIIGQFTKKQQLVIATANTLETWIQQDEKIEKVRSQFSFGIIQKLEKLRPLGFDRDLLVITSDSGNLTVCEFKHEEFVPLFHEPHSKNGLRSITPGEYLDIDPHNRAIMISAVERNKLLYRVHVENERVSLSSPLECLSNNTFTLCTCAVDNGFNNPLFAAIEIDSNKKTVLNYYELDQGLNHVMKRTEDVPESANLLIPFDGLMVCCDGFILHNGKELAFPKKSKIVNYVIHKLKNDFFVLLQNEFGDLFKVDTDQINYFGHLPVSVAINIFKNGHLYANCSNTNKLYCQITGLKVSRSTSDNLENLELVQTIESLDPILDIKLKDSHLITANSTSVKTLVHGVPTTTIVESPLPSSPLKIFTTKLTRDDVNDAYLVISSSETSVLSIGEEVAEVTDSKFSKDPTILVQQVGKMALIQVYSNGIKHINGEKVTDWFPPAGINIIKASSNNQQLIIGLTNNEVIYFEVDVDDQLVEYQDKVELPTNITALAISKDFAVAGCADETVQVISLKQQNCLEILSMQMLSSNSSAIEFSEQEVHIGMENGLFVRTNIDARGKLSNTRVKYLGTKPIRLSKINDSILAISSKPWVGFKTNGNFNIVPLNDIDITDGTSFYSEDIGGEGIVGFRGNDLIIFTIDDFRNNFIISTEDIPATKLLVDNEVYSLGKELVRNNKEKFAFEESPLSICRFKDYVVVGVTNPNFLYTFKDMKLVHKTEVEMPPRSILEFNGRLLVGMDNLLRTYDLGKKQLLRKSSTAIKHINKIIRIVYQGKDRIVVGDSNNSTIFCKFIENSFVPISDDTMNRQITSLSTLDYDTVIGGDKFGNVFVNRIKYDNTYFVEESYLNGSSGRCQTLAEFFLNDIPMSFTKGTLVLGGPEVIIYAGLQGTIGILLPISESDFKFLSNLSIELNKDLLLGRDHMKFRGYYNSTHNVIDGDIIEKFLELNASSRIKISNKLNKSVREIENKINDYREKSAF</sequence>
<dbReference type="EMBL" id="GL996524">
    <property type="protein sequence ID" value="EGV63707.1"/>
    <property type="molecule type" value="Genomic_DNA"/>
</dbReference>
<comment type="subcellular location">
    <subcellularLocation>
        <location evidence="1">Nucleus</location>
    </subcellularLocation>
</comment>
<dbReference type="InterPro" id="IPR004871">
    <property type="entry name" value="RSE1/DDB1/CPSF1_C"/>
</dbReference>
<dbReference type="PANTHER" id="PTHR10644">
    <property type="entry name" value="DNA REPAIR/RNA PROCESSING CPSF FAMILY"/>
    <property type="match status" value="1"/>
</dbReference>
<evidence type="ECO:0000259" key="4">
    <source>
        <dbReference type="Pfam" id="PF03178"/>
    </source>
</evidence>
<evidence type="ECO:0000259" key="6">
    <source>
        <dbReference type="Pfam" id="PF23726"/>
    </source>
</evidence>
<dbReference type="GO" id="GO:0005634">
    <property type="term" value="C:nucleus"/>
    <property type="evidence" value="ECO:0007669"/>
    <property type="project" value="UniProtKB-SubCell"/>
</dbReference>
<evidence type="ECO:0000256" key="1">
    <source>
        <dbReference type="ARBA" id="ARBA00004123"/>
    </source>
</evidence>
<evidence type="ECO:0000313" key="7">
    <source>
        <dbReference type="EMBL" id="EGV63707.1"/>
    </source>
</evidence>
<dbReference type="AlphaFoldDB" id="G3B572"/>
<dbReference type="HOGENOM" id="CLU_003246_0_1_1"/>
<dbReference type="STRING" id="590646.G3B572"/>
<dbReference type="InterPro" id="IPR058543">
    <property type="entry name" value="Beta-prop_RSE1/DDB1/CPSF1_2nd"/>
</dbReference>
<dbReference type="GO" id="GO:0006397">
    <property type="term" value="P:mRNA processing"/>
    <property type="evidence" value="ECO:0007669"/>
    <property type="project" value="UniProtKB-KW"/>
</dbReference>
<dbReference type="Pfam" id="PF03178">
    <property type="entry name" value="CPSF_A"/>
    <property type="match status" value="1"/>
</dbReference>
<gene>
    <name evidence="7" type="ORF">CANTEDRAFT_134986</name>
</gene>
<accession>G3B572</accession>
<dbReference type="Pfam" id="PF23726">
    <property type="entry name" value="Beta-prop_RSE1_2nd"/>
    <property type="match status" value="1"/>
</dbReference>
<evidence type="ECO:0000256" key="2">
    <source>
        <dbReference type="ARBA" id="ARBA00022664"/>
    </source>
</evidence>
<feature type="domain" description="RSE1/DDB1/CPSF1 C-terminal" evidence="4">
    <location>
        <begin position="723"/>
        <end position="957"/>
    </location>
</feature>
<dbReference type="Gene3D" id="2.130.10.10">
    <property type="entry name" value="YVTN repeat-like/Quinoprotein amine dehydrogenase"/>
    <property type="match status" value="3"/>
</dbReference>
<keyword evidence="2" id="KW-0507">mRNA processing</keyword>
<feature type="domain" description="RSE1/DDB1/CPSF1 first beta-propeller" evidence="5">
    <location>
        <begin position="23"/>
        <end position="330"/>
    </location>
</feature>
<evidence type="ECO:0000256" key="3">
    <source>
        <dbReference type="ARBA" id="ARBA00023242"/>
    </source>
</evidence>
<dbReference type="InterPro" id="IPR036322">
    <property type="entry name" value="WD40_repeat_dom_sf"/>
</dbReference>
<dbReference type="Proteomes" id="UP000000707">
    <property type="component" value="Unassembled WGS sequence"/>
</dbReference>
<dbReference type="InterPro" id="IPR015943">
    <property type="entry name" value="WD40/YVTN_repeat-like_dom_sf"/>
</dbReference>
<dbReference type="KEGG" id="cten:18249827"/>
<name>G3B572_CANTC</name>
<evidence type="ECO:0000259" key="5">
    <source>
        <dbReference type="Pfam" id="PF10433"/>
    </source>
</evidence>
<dbReference type="GeneID" id="18249827"/>
<dbReference type="eggNOG" id="KOG1898">
    <property type="taxonomic scope" value="Eukaryota"/>
</dbReference>